<sequence length="647" mass="71659">MRSREDWTPAPIVPRSDPRPVVQSEAASDAQTLPARAQQQTLPALDLGLVSGPHTLDAQTLSLVTGDINLTTHGCYDLSIPLYAHLLDSDINDNDTNNPGASLDSYESLLGTGAIVGAGTGAGTDAVAEDLLRVPGWDSSCSTWLDREGVDFPVSSPLSLCSLPVPCSITLTPLEGQALDHYSNAFSVSFTMKHPKWSTLSMLRLLGQCSPMVMHFLLAVALNDLWWRNGAGDSELHTAAQRHYRQGAMLLTEVMDGSNRDKLTGGVISNGHIGGSSVENIEQGRRANLDATTQTHIMAAFWFLYLYRSKTAAINVNFLTQLSETVTGHIIKYKLDELCSVGSNSAAAINNADDHSLLTQSNCSARDGSLIAMMITCLYYQDIKHGFYHCGGRLAQHLNADKMRLGRIYDMGRNALALNWGSEYPVAELVDDMENYAMLKFNSELNILLEDMHREFTHTHYDPVAEHRFRQELNAFEIRYSRVFETSRGVLSESSVNTVVSTPSAASLHTTQVRSRLAINADLCTAYFYAVRVYQFRCTLQDSAVESPAEVKEALSAILHIARRILAPEYAMKSSSGDEEHPLFHRIEWPLFIAGSETNDLFYQDWTLQKLGKTNTKTVLEQVLHAQRQLRHRVGVEFMRRVFVQGG</sequence>
<keyword evidence="1" id="KW-0539">Nucleus</keyword>
<organism evidence="3 4">
    <name type="scientific">Sporothrix curviconia</name>
    <dbReference type="NCBI Taxonomy" id="1260050"/>
    <lineage>
        <taxon>Eukaryota</taxon>
        <taxon>Fungi</taxon>
        <taxon>Dikarya</taxon>
        <taxon>Ascomycota</taxon>
        <taxon>Pezizomycotina</taxon>
        <taxon>Sordariomycetes</taxon>
        <taxon>Sordariomycetidae</taxon>
        <taxon>Ophiostomatales</taxon>
        <taxon>Ophiostomataceae</taxon>
        <taxon>Sporothrix</taxon>
    </lineage>
</organism>
<reference evidence="3 4" key="1">
    <citation type="submission" date="2024-01" db="EMBL/GenBank/DDBJ databases">
        <authorList>
            <person name="Allen C."/>
            <person name="Tagirdzhanova G."/>
        </authorList>
    </citation>
    <scope>NUCLEOTIDE SEQUENCE [LARGE SCALE GENOMIC DNA]</scope>
</reference>
<dbReference type="EMBL" id="CAWUHB010000068">
    <property type="protein sequence ID" value="CAK7232809.1"/>
    <property type="molecule type" value="Genomic_DNA"/>
</dbReference>
<protein>
    <recommendedName>
        <fullName evidence="5">C6 zinc finger domain containing protein</fullName>
    </recommendedName>
</protein>
<gene>
    <name evidence="3" type="ORF">SCUCBS95973_008382</name>
</gene>
<accession>A0ABP0CL49</accession>
<evidence type="ECO:0000256" key="1">
    <source>
        <dbReference type="ARBA" id="ARBA00023242"/>
    </source>
</evidence>
<dbReference type="InterPro" id="IPR021858">
    <property type="entry name" value="Fun_TF"/>
</dbReference>
<keyword evidence="4" id="KW-1185">Reference proteome</keyword>
<evidence type="ECO:0000313" key="4">
    <source>
        <dbReference type="Proteomes" id="UP001642405"/>
    </source>
</evidence>
<comment type="caution">
    <text evidence="3">The sequence shown here is derived from an EMBL/GenBank/DDBJ whole genome shotgun (WGS) entry which is preliminary data.</text>
</comment>
<evidence type="ECO:0000256" key="2">
    <source>
        <dbReference type="SAM" id="MobiDB-lite"/>
    </source>
</evidence>
<evidence type="ECO:0000313" key="3">
    <source>
        <dbReference type="EMBL" id="CAK7232809.1"/>
    </source>
</evidence>
<name>A0ABP0CL49_9PEZI</name>
<dbReference type="Pfam" id="PF11951">
    <property type="entry name" value="Fungal_trans_2"/>
    <property type="match status" value="1"/>
</dbReference>
<dbReference type="Proteomes" id="UP001642405">
    <property type="component" value="Unassembled WGS sequence"/>
</dbReference>
<feature type="compositionally biased region" description="Polar residues" evidence="2">
    <location>
        <begin position="25"/>
        <end position="34"/>
    </location>
</feature>
<feature type="region of interest" description="Disordered" evidence="2">
    <location>
        <begin position="1"/>
        <end position="34"/>
    </location>
</feature>
<proteinExistence type="predicted"/>
<evidence type="ECO:0008006" key="5">
    <source>
        <dbReference type="Google" id="ProtNLM"/>
    </source>
</evidence>